<dbReference type="InterPro" id="IPR026234">
    <property type="entry name" value="MRGPCRFAMILY"/>
</dbReference>
<keyword evidence="3 8" id="KW-1133">Transmembrane helix</keyword>
<dbReference type="Pfam" id="PF00001">
    <property type="entry name" value="7tm_1"/>
    <property type="match status" value="1"/>
</dbReference>
<evidence type="ECO:0000256" key="2">
    <source>
        <dbReference type="ARBA" id="ARBA00022692"/>
    </source>
</evidence>
<dbReference type="PROSITE" id="PS50262">
    <property type="entry name" value="G_PROTEIN_RECEP_F1_2"/>
    <property type="match status" value="1"/>
</dbReference>
<dbReference type="InterPro" id="IPR000276">
    <property type="entry name" value="GPCR_Rhodpsn"/>
</dbReference>
<sequence>PFGLFLGHLTLFLISIFYLICALGLMGNGTVLWYLCFVIKKNPITTYVLNLAAADSAVLICLLCITLLSLLKETNNSIIVILHCFFLAYSISQYLLTAISIEKCLSVIFPIWYRCHRPECLSAIICVLLWIMPFLFLGLLVFINENFKVSQSICIINFILCTPLVIMSTAVLFIRVFCSLHRRERGRFYIVLLITLFVFLLFGTPLSIMFICISFGYLNYMYMVISLMGACINSSVNPLIYFLIGRKKMHQSKETLKLIFQRVFSDNVGCRESGQSA</sequence>
<keyword evidence="7" id="KW-0807">Transducer</keyword>
<reference evidence="10" key="2">
    <citation type="submission" date="2025-08" db="UniProtKB">
        <authorList>
            <consortium name="Ensembl"/>
        </authorList>
    </citation>
    <scope>IDENTIFICATION</scope>
</reference>
<dbReference type="GeneTree" id="ENSGT01030000234639"/>
<dbReference type="SUPFAM" id="SSF81321">
    <property type="entry name" value="Family A G protein-coupled receptor-like"/>
    <property type="match status" value="1"/>
</dbReference>
<evidence type="ECO:0000313" key="10">
    <source>
        <dbReference type="Ensembl" id="ENSACAP00000018637.2"/>
    </source>
</evidence>
<dbReference type="PRINTS" id="PR00237">
    <property type="entry name" value="GPCRRHODOPSN"/>
</dbReference>
<keyword evidence="2 8" id="KW-0812">Transmembrane</keyword>
<dbReference type="Ensembl" id="ENSACAT00000023365.2">
    <property type="protein sequence ID" value="ENSACAP00000018637.2"/>
    <property type="gene ID" value="ENSACAG00000026564.2"/>
</dbReference>
<dbReference type="FunFam" id="1.20.1070.10:FF:000533">
    <property type="entry name" value="MAS1 proto-oncogene-like, G protein-coupled receptor"/>
    <property type="match status" value="1"/>
</dbReference>
<dbReference type="GO" id="GO:0005886">
    <property type="term" value="C:plasma membrane"/>
    <property type="evidence" value="ECO:0000318"/>
    <property type="project" value="GO_Central"/>
</dbReference>
<dbReference type="PANTHER" id="PTHR11334:SF68">
    <property type="entry name" value="G-PROTEIN COUPLED RECEPTORS FAMILY 1 PROFILE DOMAIN-CONTAINING PROTEIN-RELATED"/>
    <property type="match status" value="1"/>
</dbReference>
<feature type="transmembrane region" description="Helical" evidence="8">
    <location>
        <begin position="189"/>
        <end position="217"/>
    </location>
</feature>
<dbReference type="eggNOG" id="KOG3656">
    <property type="taxonomic scope" value="Eukaryota"/>
</dbReference>
<evidence type="ECO:0000256" key="3">
    <source>
        <dbReference type="ARBA" id="ARBA00022989"/>
    </source>
</evidence>
<dbReference type="AlphaFoldDB" id="G1KVL4"/>
<dbReference type="InterPro" id="IPR017452">
    <property type="entry name" value="GPCR_Rhodpsn_7TM"/>
</dbReference>
<keyword evidence="5 8" id="KW-0472">Membrane</keyword>
<dbReference type="PANTHER" id="PTHR11334">
    <property type="entry name" value="MAS-RELATED G-PROTEIN COUPLED RECEPTOR"/>
    <property type="match status" value="1"/>
</dbReference>
<comment type="subcellular location">
    <subcellularLocation>
        <location evidence="1">Membrane</location>
        <topology evidence="1">Multi-pass membrane protein</topology>
    </subcellularLocation>
</comment>
<accession>G1KVL4</accession>
<evidence type="ECO:0000256" key="1">
    <source>
        <dbReference type="ARBA" id="ARBA00004141"/>
    </source>
</evidence>
<evidence type="ECO:0000256" key="4">
    <source>
        <dbReference type="ARBA" id="ARBA00023040"/>
    </source>
</evidence>
<dbReference type="PRINTS" id="PR02108">
    <property type="entry name" value="MRGPCRFAMILY"/>
</dbReference>
<feature type="transmembrane region" description="Helical" evidence="8">
    <location>
        <begin position="223"/>
        <end position="244"/>
    </location>
</feature>
<evidence type="ECO:0000313" key="11">
    <source>
        <dbReference type="Proteomes" id="UP000001646"/>
    </source>
</evidence>
<reference evidence="10" key="3">
    <citation type="submission" date="2025-09" db="UniProtKB">
        <authorList>
            <consortium name="Ensembl"/>
        </authorList>
    </citation>
    <scope>IDENTIFICATION</scope>
</reference>
<dbReference type="Gene3D" id="1.20.1070.10">
    <property type="entry name" value="Rhodopsin 7-helix transmembrane proteins"/>
    <property type="match status" value="1"/>
</dbReference>
<proteinExistence type="predicted"/>
<dbReference type="InParanoid" id="G1KVL4"/>
<keyword evidence="6" id="KW-0675">Receptor</keyword>
<evidence type="ECO:0000256" key="8">
    <source>
        <dbReference type="SAM" id="Phobius"/>
    </source>
</evidence>
<dbReference type="Proteomes" id="UP000001646">
    <property type="component" value="Chromosome 4"/>
</dbReference>
<dbReference type="GO" id="GO:0007186">
    <property type="term" value="P:G protein-coupled receptor signaling pathway"/>
    <property type="evidence" value="ECO:0000318"/>
    <property type="project" value="GO_Central"/>
</dbReference>
<evidence type="ECO:0000259" key="9">
    <source>
        <dbReference type="PROSITE" id="PS50262"/>
    </source>
</evidence>
<dbReference type="Bgee" id="ENSACAG00000026564">
    <property type="expression patterns" value="Expressed in kidney"/>
</dbReference>
<feature type="transmembrane region" description="Helical" evidence="8">
    <location>
        <begin position="77"/>
        <end position="99"/>
    </location>
</feature>
<keyword evidence="4" id="KW-0297">G-protein coupled receptor</keyword>
<feature type="domain" description="G-protein coupled receptors family 1 profile" evidence="9">
    <location>
        <begin position="27"/>
        <end position="241"/>
    </location>
</feature>
<feature type="transmembrane region" description="Helical" evidence="8">
    <location>
        <begin position="47"/>
        <end position="71"/>
    </location>
</feature>
<organism evidence="10 11">
    <name type="scientific">Anolis carolinensis</name>
    <name type="common">Green anole</name>
    <name type="synonym">American chameleon</name>
    <dbReference type="NCBI Taxonomy" id="28377"/>
    <lineage>
        <taxon>Eukaryota</taxon>
        <taxon>Metazoa</taxon>
        <taxon>Chordata</taxon>
        <taxon>Craniata</taxon>
        <taxon>Vertebrata</taxon>
        <taxon>Euteleostomi</taxon>
        <taxon>Lepidosauria</taxon>
        <taxon>Squamata</taxon>
        <taxon>Bifurcata</taxon>
        <taxon>Unidentata</taxon>
        <taxon>Episquamata</taxon>
        <taxon>Toxicofera</taxon>
        <taxon>Iguania</taxon>
        <taxon>Dactyloidae</taxon>
        <taxon>Anolis</taxon>
    </lineage>
</organism>
<keyword evidence="11" id="KW-1185">Reference proteome</keyword>
<dbReference type="GO" id="GO:0004930">
    <property type="term" value="F:G protein-coupled receptor activity"/>
    <property type="evidence" value="ECO:0000318"/>
    <property type="project" value="GO_Central"/>
</dbReference>
<protein>
    <recommendedName>
        <fullName evidence="9">G-protein coupled receptors family 1 profile domain-containing protein</fullName>
    </recommendedName>
</protein>
<feature type="transmembrane region" description="Helical" evidence="8">
    <location>
        <begin position="12"/>
        <end position="35"/>
    </location>
</feature>
<evidence type="ECO:0000256" key="7">
    <source>
        <dbReference type="ARBA" id="ARBA00023224"/>
    </source>
</evidence>
<feature type="transmembrane region" description="Helical" evidence="8">
    <location>
        <begin position="155"/>
        <end position="177"/>
    </location>
</feature>
<evidence type="ECO:0000256" key="5">
    <source>
        <dbReference type="ARBA" id="ARBA00023136"/>
    </source>
</evidence>
<evidence type="ECO:0000256" key="6">
    <source>
        <dbReference type="ARBA" id="ARBA00023170"/>
    </source>
</evidence>
<name>G1KVL4_ANOCA</name>
<dbReference type="HOGENOM" id="CLU_009579_4_0_1"/>
<feature type="transmembrane region" description="Helical" evidence="8">
    <location>
        <begin position="120"/>
        <end position="143"/>
    </location>
</feature>
<reference evidence="10 11" key="1">
    <citation type="submission" date="2009-12" db="EMBL/GenBank/DDBJ databases">
        <title>The Genome Sequence of Anolis carolinensis (Green Anole Lizard).</title>
        <authorList>
            <consortium name="The Genome Sequencing Platform"/>
            <person name="Di Palma F."/>
            <person name="Alfoldi J."/>
            <person name="Heiman D."/>
            <person name="Young S."/>
            <person name="Grabherr M."/>
            <person name="Johnson J."/>
            <person name="Lander E.S."/>
            <person name="Lindblad-Toh K."/>
        </authorList>
    </citation>
    <scope>NUCLEOTIDE SEQUENCE [LARGE SCALE GENOMIC DNA]</scope>
    <source>
        <strain evidence="10 11">JBL SC #1</strain>
    </source>
</reference>